<accession>A0AAD9V363</accession>
<name>A0AAD9V363_ACRCE</name>
<gene>
    <name evidence="1" type="ORF">P5673_018198</name>
</gene>
<evidence type="ECO:0000313" key="2">
    <source>
        <dbReference type="Proteomes" id="UP001249851"/>
    </source>
</evidence>
<proteinExistence type="predicted"/>
<evidence type="ECO:0000313" key="1">
    <source>
        <dbReference type="EMBL" id="KAK2559548.1"/>
    </source>
</evidence>
<dbReference type="SUPFAM" id="SSF56672">
    <property type="entry name" value="DNA/RNA polymerases"/>
    <property type="match status" value="1"/>
</dbReference>
<dbReference type="Proteomes" id="UP001249851">
    <property type="component" value="Unassembled WGS sequence"/>
</dbReference>
<dbReference type="Gene3D" id="3.10.10.10">
    <property type="entry name" value="HIV Type 1 Reverse Transcriptase, subunit A, domain 1"/>
    <property type="match status" value="1"/>
</dbReference>
<reference evidence="1" key="2">
    <citation type="journal article" date="2023" name="Science">
        <title>Genomic signatures of disease resistance in endangered staghorn corals.</title>
        <authorList>
            <person name="Vollmer S.V."/>
            <person name="Selwyn J.D."/>
            <person name="Despard B.A."/>
            <person name="Roesel C.L."/>
        </authorList>
    </citation>
    <scope>NUCLEOTIDE SEQUENCE</scope>
    <source>
        <strain evidence="1">K2</strain>
    </source>
</reference>
<dbReference type="InterPro" id="IPR043502">
    <property type="entry name" value="DNA/RNA_pol_sf"/>
</dbReference>
<dbReference type="EMBL" id="JARQWQ010000040">
    <property type="protein sequence ID" value="KAK2559548.1"/>
    <property type="molecule type" value="Genomic_DNA"/>
</dbReference>
<dbReference type="AlphaFoldDB" id="A0AAD9V363"/>
<sequence length="110" mass="12145">MSNGFKALAYRGHLTHFVVPEISACQLKILKQFPSLFTGLGWLKTECHITLRTDAKPFCLYNPRKLPHPLLPKVKSQIETILEPGVISPVTAPTEWCAGIVPGLKPNGKV</sequence>
<reference evidence="1" key="1">
    <citation type="journal article" date="2023" name="G3 (Bethesda)">
        <title>Whole genome assembly and annotation of the endangered Caribbean coral Acropora cervicornis.</title>
        <authorList>
            <person name="Selwyn J.D."/>
            <person name="Vollmer S.V."/>
        </authorList>
    </citation>
    <scope>NUCLEOTIDE SEQUENCE</scope>
    <source>
        <strain evidence="1">K2</strain>
    </source>
</reference>
<comment type="caution">
    <text evidence="1">The sequence shown here is derived from an EMBL/GenBank/DDBJ whole genome shotgun (WGS) entry which is preliminary data.</text>
</comment>
<organism evidence="1 2">
    <name type="scientific">Acropora cervicornis</name>
    <name type="common">Staghorn coral</name>
    <dbReference type="NCBI Taxonomy" id="6130"/>
    <lineage>
        <taxon>Eukaryota</taxon>
        <taxon>Metazoa</taxon>
        <taxon>Cnidaria</taxon>
        <taxon>Anthozoa</taxon>
        <taxon>Hexacorallia</taxon>
        <taxon>Scleractinia</taxon>
        <taxon>Astrocoeniina</taxon>
        <taxon>Acroporidae</taxon>
        <taxon>Acropora</taxon>
    </lineage>
</organism>
<protein>
    <submittedName>
        <fullName evidence="1">Uncharacterized protein</fullName>
    </submittedName>
</protein>
<keyword evidence="2" id="KW-1185">Reference proteome</keyword>